<feature type="chain" id="PRO_5006061857" evidence="1">
    <location>
        <begin position="23"/>
        <end position="119"/>
    </location>
</feature>
<gene>
    <name evidence="2" type="ORF">SHM7688_02840</name>
</gene>
<protein>
    <submittedName>
        <fullName evidence="2">Uncharacterized protein</fullName>
    </submittedName>
</protein>
<name>A0A0P1ESJ2_9RHOB</name>
<evidence type="ECO:0000313" key="2">
    <source>
        <dbReference type="EMBL" id="CUH53386.1"/>
    </source>
</evidence>
<dbReference type="STRING" id="321267.SHM7688_02840"/>
<dbReference type="Proteomes" id="UP000054823">
    <property type="component" value="Unassembled WGS sequence"/>
</dbReference>
<keyword evidence="1" id="KW-0732">Signal</keyword>
<accession>A0A0P1ESJ2</accession>
<dbReference type="EMBL" id="CYPW01000027">
    <property type="protein sequence ID" value="CUH53386.1"/>
    <property type="molecule type" value="Genomic_DNA"/>
</dbReference>
<sequence>MKLTTAITASALLCPSIISAQATSTSLACEGVNGDIFLGIAGPSAQIWRRDDKRTTGVAVLMDQEHEGFPSAWGLSITGTQATIVVQPATCDSAGGTFPLSFVLLTNEQLTHGCCTIAE</sequence>
<feature type="signal peptide" evidence="1">
    <location>
        <begin position="1"/>
        <end position="22"/>
    </location>
</feature>
<evidence type="ECO:0000313" key="3">
    <source>
        <dbReference type="Proteomes" id="UP000054823"/>
    </source>
</evidence>
<organism evidence="2 3">
    <name type="scientific">Shimia marina</name>
    <dbReference type="NCBI Taxonomy" id="321267"/>
    <lineage>
        <taxon>Bacteria</taxon>
        <taxon>Pseudomonadati</taxon>
        <taxon>Pseudomonadota</taxon>
        <taxon>Alphaproteobacteria</taxon>
        <taxon>Rhodobacterales</taxon>
        <taxon>Roseobacteraceae</taxon>
    </lineage>
</organism>
<dbReference type="RefSeq" id="WP_058240549.1">
    <property type="nucleotide sequence ID" value="NZ_CYPW01000027.1"/>
</dbReference>
<dbReference type="AlphaFoldDB" id="A0A0P1ESJ2"/>
<dbReference type="PROSITE" id="PS51257">
    <property type="entry name" value="PROKAR_LIPOPROTEIN"/>
    <property type="match status" value="1"/>
</dbReference>
<proteinExistence type="predicted"/>
<evidence type="ECO:0000256" key="1">
    <source>
        <dbReference type="SAM" id="SignalP"/>
    </source>
</evidence>
<keyword evidence="3" id="KW-1185">Reference proteome</keyword>
<reference evidence="2 3" key="1">
    <citation type="submission" date="2015-09" db="EMBL/GenBank/DDBJ databases">
        <authorList>
            <consortium name="Swine Surveillance"/>
        </authorList>
    </citation>
    <scope>NUCLEOTIDE SEQUENCE [LARGE SCALE GENOMIC DNA]</scope>
    <source>
        <strain evidence="2 3">CECT 7688</strain>
    </source>
</reference>